<evidence type="ECO:0000259" key="2">
    <source>
        <dbReference type="Pfam" id="PF18495"/>
    </source>
</evidence>
<feature type="region of interest" description="Disordered" evidence="1">
    <location>
        <begin position="1"/>
        <end position="26"/>
    </location>
</feature>
<feature type="compositionally biased region" description="Basic and acidic residues" evidence="1">
    <location>
        <begin position="13"/>
        <end position="26"/>
    </location>
</feature>
<feature type="compositionally biased region" description="Low complexity" evidence="1">
    <location>
        <begin position="1"/>
        <end position="12"/>
    </location>
</feature>
<dbReference type="InterPro" id="IPR041535">
    <property type="entry name" value="VbhA"/>
</dbReference>
<gene>
    <name evidence="3" type="ORF">NCTC11923_00928</name>
</gene>
<dbReference type="RefSeq" id="WP_026428101.1">
    <property type="nucleotide sequence ID" value="NZ_CBCRWE010000045.1"/>
</dbReference>
<evidence type="ECO:0000313" key="4">
    <source>
        <dbReference type="Proteomes" id="UP000276899"/>
    </source>
</evidence>
<organism evidence="3 4">
    <name type="scientific">Actinomyces slackii</name>
    <dbReference type="NCBI Taxonomy" id="52774"/>
    <lineage>
        <taxon>Bacteria</taxon>
        <taxon>Bacillati</taxon>
        <taxon>Actinomycetota</taxon>
        <taxon>Actinomycetes</taxon>
        <taxon>Actinomycetales</taxon>
        <taxon>Actinomycetaceae</taxon>
        <taxon>Actinomyces</taxon>
    </lineage>
</organism>
<keyword evidence="4" id="KW-1185">Reference proteome</keyword>
<dbReference type="InterPro" id="IPR043038">
    <property type="entry name" value="VbhA_sf"/>
</dbReference>
<feature type="domain" description="Antitoxin VbhA" evidence="2">
    <location>
        <begin position="15"/>
        <end position="61"/>
    </location>
</feature>
<evidence type="ECO:0000256" key="1">
    <source>
        <dbReference type="SAM" id="MobiDB-lite"/>
    </source>
</evidence>
<proteinExistence type="predicted"/>
<accession>A0A448KBK4</accession>
<dbReference type="Pfam" id="PF18495">
    <property type="entry name" value="VbhA"/>
    <property type="match status" value="1"/>
</dbReference>
<dbReference type="AlphaFoldDB" id="A0A448KBK4"/>
<dbReference type="InterPro" id="IPR033788">
    <property type="entry name" value="VbhA-like"/>
</dbReference>
<sequence length="65" mass="6881">MPTKTAATATTAAERESRVAEATHSGEMEGLAVTAVGRQDAQEYVAGRIDSDELVARARARYGLD</sequence>
<dbReference type="Proteomes" id="UP000276899">
    <property type="component" value="Chromosome"/>
</dbReference>
<protein>
    <recommendedName>
        <fullName evidence="2">Antitoxin VbhA domain-containing protein</fullName>
    </recommendedName>
</protein>
<reference evidence="3 4" key="1">
    <citation type="submission" date="2018-12" db="EMBL/GenBank/DDBJ databases">
        <authorList>
            <consortium name="Pathogen Informatics"/>
        </authorList>
    </citation>
    <scope>NUCLEOTIDE SEQUENCE [LARGE SCALE GENOMIC DNA]</scope>
    <source>
        <strain evidence="3 4">NCTC11923</strain>
    </source>
</reference>
<dbReference type="Gene3D" id="1.10.8.1050">
    <property type="entry name" value="Antitoxin VbhA-like"/>
    <property type="match status" value="1"/>
</dbReference>
<dbReference type="CDD" id="cd11586">
    <property type="entry name" value="VbhA_like"/>
    <property type="match status" value="1"/>
</dbReference>
<name>A0A448KBK4_9ACTO</name>
<dbReference type="KEGG" id="asla:NCTC11923_00928"/>
<dbReference type="EMBL" id="LR134363">
    <property type="protein sequence ID" value="VEG74295.1"/>
    <property type="molecule type" value="Genomic_DNA"/>
</dbReference>
<evidence type="ECO:0000313" key="3">
    <source>
        <dbReference type="EMBL" id="VEG74295.1"/>
    </source>
</evidence>